<reference evidence="3" key="1">
    <citation type="journal article" date="2015" name="Genome Announc.">
        <title>Genome sequence of the AIDS-associated pathogen Penicillium marneffei (ATCC18224) and its near taxonomic relative Talaromyces stipitatus (ATCC10500).</title>
        <authorList>
            <person name="Nierman W.C."/>
            <person name="Fedorova-Abrams N.D."/>
            <person name="Andrianopoulos A."/>
        </authorList>
    </citation>
    <scope>NUCLEOTIDE SEQUENCE [LARGE SCALE GENOMIC DNA]</scope>
    <source>
        <strain evidence="3">ATCC 10500 / CBS 375.48 / QM 6759 / NRRL 1006</strain>
    </source>
</reference>
<dbReference type="EMBL" id="EQ962652">
    <property type="protein sequence ID" value="EED24636.1"/>
    <property type="molecule type" value="Genomic_DNA"/>
</dbReference>
<dbReference type="GeneID" id="8106648"/>
<accession>B8LX03</accession>
<organism evidence="2 3">
    <name type="scientific">Talaromyces stipitatus (strain ATCC 10500 / CBS 375.48 / QM 6759 / NRRL 1006)</name>
    <name type="common">Penicillium stipitatum</name>
    <dbReference type="NCBI Taxonomy" id="441959"/>
    <lineage>
        <taxon>Eukaryota</taxon>
        <taxon>Fungi</taxon>
        <taxon>Dikarya</taxon>
        <taxon>Ascomycota</taxon>
        <taxon>Pezizomycotina</taxon>
        <taxon>Eurotiomycetes</taxon>
        <taxon>Eurotiomycetidae</taxon>
        <taxon>Eurotiales</taxon>
        <taxon>Trichocomaceae</taxon>
        <taxon>Talaromyces</taxon>
        <taxon>Talaromyces sect. Talaromyces</taxon>
    </lineage>
</organism>
<evidence type="ECO:0000313" key="3">
    <source>
        <dbReference type="Proteomes" id="UP000001745"/>
    </source>
</evidence>
<dbReference type="PhylomeDB" id="B8LX03"/>
<evidence type="ECO:0000313" key="2">
    <source>
        <dbReference type="EMBL" id="EED24636.1"/>
    </source>
</evidence>
<dbReference type="RefSeq" id="XP_002342023.1">
    <property type="nucleotide sequence ID" value="XM_002341982.1"/>
</dbReference>
<dbReference type="AlphaFoldDB" id="B8LX03"/>
<dbReference type="HOGENOM" id="CLU_1094610_0_0_1"/>
<dbReference type="Proteomes" id="UP000001745">
    <property type="component" value="Unassembled WGS sequence"/>
</dbReference>
<sequence>MFQALLHGNEYLQLRPLDGMPFLHYKRIHRRAINEQAHLGGFFYDKIDFLANIARVRAEAFTPRIIRKGFSDRGLWPLNPDIVVDPLMEKWDIQMGQDLQIFDGDEEQDIPSSPTNASFSPPTTAYKLQKSIAKVDAQLNDLNKAIPGIRRNLKKIFDGSLTQAHIKDEQQEQIDRLQTLNERKSAKKTKRQVQVGGILSVADANRAIKKRATAEEKKAERKRLKELRNAPLGSMPPPLTTDDEAAIDRNTILNLVEQAYPRRSDPNLIR</sequence>
<dbReference type="InParanoid" id="B8LX03"/>
<protein>
    <submittedName>
        <fullName evidence="2">Uncharacterized protein</fullName>
    </submittedName>
</protein>
<keyword evidence="3" id="KW-1185">Reference proteome</keyword>
<proteinExistence type="predicted"/>
<dbReference type="OMA" id="QAHIKDE"/>
<feature type="region of interest" description="Disordered" evidence="1">
    <location>
        <begin position="211"/>
        <end position="243"/>
    </location>
</feature>
<gene>
    <name evidence="2" type="ORF">TSTA_079910</name>
</gene>
<evidence type="ECO:0000256" key="1">
    <source>
        <dbReference type="SAM" id="MobiDB-lite"/>
    </source>
</evidence>
<dbReference type="eggNOG" id="KOG3105">
    <property type="taxonomic scope" value="Eukaryota"/>
</dbReference>
<name>B8LX03_TALSN</name>
<dbReference type="VEuPathDB" id="FungiDB:TSTA_079910"/>
<dbReference type="OrthoDB" id="4190098at2759"/>